<gene>
    <name evidence="2" type="ORF">GCM10023156_21790</name>
</gene>
<evidence type="ECO:0008006" key="4">
    <source>
        <dbReference type="Google" id="ProtNLM"/>
    </source>
</evidence>
<feature type="transmembrane region" description="Helical" evidence="1">
    <location>
        <begin position="114"/>
        <end position="137"/>
    </location>
</feature>
<evidence type="ECO:0000313" key="2">
    <source>
        <dbReference type="EMBL" id="GAA4452462.1"/>
    </source>
</evidence>
<dbReference type="Pfam" id="PF04307">
    <property type="entry name" value="YdjM"/>
    <property type="match status" value="1"/>
</dbReference>
<protein>
    <recommendedName>
        <fullName evidence="4">Metal-dependent hydrolase</fullName>
    </recommendedName>
</protein>
<evidence type="ECO:0000256" key="1">
    <source>
        <dbReference type="SAM" id="Phobius"/>
    </source>
</evidence>
<keyword evidence="3" id="KW-1185">Reference proteome</keyword>
<keyword evidence="1" id="KW-0472">Membrane</keyword>
<keyword evidence="1" id="KW-1133">Transmembrane helix</keyword>
<proteinExistence type="predicted"/>
<dbReference type="EMBL" id="BAABGA010000029">
    <property type="protein sequence ID" value="GAA4452462.1"/>
    <property type="molecule type" value="Genomic_DNA"/>
</dbReference>
<dbReference type="Proteomes" id="UP001500840">
    <property type="component" value="Unassembled WGS sequence"/>
</dbReference>
<sequence>MTTFEHALLGINGALAAGLHRHHGWKIVALAGVAAIAPDWDGVPMLIDMSRFEAGHRVWGHNLLACCVLGLLLGTADYRLDLSGRAAARITRYGPLKELATSIERRQSFSTRSWCVWISVATVAALSQIPADAVVSGAVGLSDWALKPLWPFSHFQFIYPLVPWGNVGVTIVFAIAMIVELKKPNQAQQIALLTLVVVVIYIALWGAFVNVRN</sequence>
<dbReference type="InterPro" id="IPR007404">
    <property type="entry name" value="YdjM-like"/>
</dbReference>
<comment type="caution">
    <text evidence="2">The sequence shown here is derived from an EMBL/GenBank/DDBJ whole genome shotgun (WGS) entry which is preliminary data.</text>
</comment>
<evidence type="ECO:0000313" key="3">
    <source>
        <dbReference type="Proteomes" id="UP001500840"/>
    </source>
</evidence>
<feature type="transmembrane region" description="Helical" evidence="1">
    <location>
        <begin position="157"/>
        <end position="178"/>
    </location>
</feature>
<feature type="transmembrane region" description="Helical" evidence="1">
    <location>
        <begin position="190"/>
        <end position="208"/>
    </location>
</feature>
<reference evidence="3" key="1">
    <citation type="journal article" date="2019" name="Int. J. Syst. Evol. Microbiol.">
        <title>The Global Catalogue of Microorganisms (GCM) 10K type strain sequencing project: providing services to taxonomists for standard genome sequencing and annotation.</title>
        <authorList>
            <consortium name="The Broad Institute Genomics Platform"/>
            <consortium name="The Broad Institute Genome Sequencing Center for Infectious Disease"/>
            <person name="Wu L."/>
            <person name="Ma J."/>
        </authorList>
    </citation>
    <scope>NUCLEOTIDE SEQUENCE [LARGE SCALE GENOMIC DNA]</scope>
    <source>
        <strain evidence="3">JCM 17759</strain>
    </source>
</reference>
<organism evidence="2 3">
    <name type="scientific">Novipirellula rosea</name>
    <dbReference type="NCBI Taxonomy" id="1031540"/>
    <lineage>
        <taxon>Bacteria</taxon>
        <taxon>Pseudomonadati</taxon>
        <taxon>Planctomycetota</taxon>
        <taxon>Planctomycetia</taxon>
        <taxon>Pirellulales</taxon>
        <taxon>Pirellulaceae</taxon>
        <taxon>Novipirellula</taxon>
    </lineage>
</organism>
<keyword evidence="1" id="KW-0812">Transmembrane</keyword>
<accession>A0ABP8MQ45</accession>
<dbReference type="RefSeq" id="WP_339939968.1">
    <property type="nucleotide sequence ID" value="NZ_BAABGA010000029.1"/>
</dbReference>
<name>A0ABP8MQ45_9BACT</name>